<dbReference type="Proteomes" id="UP001152320">
    <property type="component" value="Chromosome 8"/>
</dbReference>
<evidence type="ECO:0000313" key="3">
    <source>
        <dbReference type="EMBL" id="KAJ8037741.1"/>
    </source>
</evidence>
<gene>
    <name evidence="3" type="ORF">HOLleu_18634</name>
</gene>
<dbReference type="EMBL" id="JAIZAY010000008">
    <property type="protein sequence ID" value="KAJ8037741.1"/>
    <property type="molecule type" value="Genomic_DNA"/>
</dbReference>
<name>A0A9Q1HA15_HOLLE</name>
<feature type="region of interest" description="Disordered" evidence="1">
    <location>
        <begin position="418"/>
        <end position="440"/>
    </location>
</feature>
<dbReference type="Pfam" id="PF00531">
    <property type="entry name" value="Death"/>
    <property type="match status" value="1"/>
</dbReference>
<evidence type="ECO:0000313" key="4">
    <source>
        <dbReference type="Proteomes" id="UP001152320"/>
    </source>
</evidence>
<dbReference type="PROSITE" id="PS50017">
    <property type="entry name" value="DEATH_DOMAIN"/>
    <property type="match status" value="1"/>
</dbReference>
<reference evidence="3" key="1">
    <citation type="submission" date="2021-10" db="EMBL/GenBank/DDBJ databases">
        <title>Tropical sea cucumber genome reveals ecological adaptation and Cuvierian tubules defense mechanism.</title>
        <authorList>
            <person name="Chen T."/>
        </authorList>
    </citation>
    <scope>NUCLEOTIDE SEQUENCE</scope>
    <source>
        <strain evidence="3">Nanhai2018</strain>
        <tissue evidence="3">Muscle</tissue>
    </source>
</reference>
<proteinExistence type="predicted"/>
<sequence length="924" mass="104662">MPEPTGAAKAFIHEGCLSEQKYGKFAKRWVVLEKCETSGCIFLSVYRFSEDGANPVEENFKHQYILSEYDFIGSIKGRLSSSRNSSFYWAIILKSEILHFQNTSLFVCENWNSKIRENINYFNWEVRTRFGFKSANQEAILYLTDYLLAVCYSDLSKVLCAVRLENISSFYADGCHVSFRSLENGETNTYEVEAIRKSQATRIVEEIQVRKSCRRVNHDTDGDLSNVQPVPPAPSRKESFQVDDSYGIENPLSQSGRPLLTPPSTPGSLSPYMSSSPSVSPCPSPTSRRASSLVSVPRSKSLSSNEVKQYGNKLEVPGEYQWKRKNAFRRRRGSTAPNVLISNLGENSSDENPPAVPERPAWTLRPAFHHLSLEQYEQESRSERHLILSGRLRLQAMKSVGCAVCIDVCSCEIRGPVLPRPINRPQENNSDTSSISSMSASREDFLQDTLQVCITPPSSPNESSLKVVRTRSRSLSPRSDRTKGFFPENVPPPVPEHGPACNRKTDTGSIDKLQKSKEYVTRKPRIPERPDNLPCSATDVHRQQPVTARRDSHHPHQRALSHDEGCSLTAERCPVVPKRTVSLACIQEKTSTQRTCVVCNGPCECDHKKRSLISCMNFNKTIDEDDPYISMQGNGDPYLNMKEHTDLYCPSIYLTSINEIRKPSNSMSSDEFGLRKKPVPEVRNTVKPVPAPRPASRQKTFYNKQFAKSSSSSQMLPSYNEGRNNVGVVMSNLLQFSKKEFTKSFDDLYQLANNDCQESIKSAESKNPHTWPWKGAYSPYVNLSGGRVKYNRMSSENGASFSGKTLFQLLFEYISKKSVPVDNLDMKPSVWTRFIITFDCEQCENELKDWRGLAELMGLSANDMKIVEEQCRKSSRISSEFIMLYWANCHKPFLPYTRQNLLDVLQNLDRLDLIEIIQNTDTRS</sequence>
<dbReference type="InterPro" id="IPR011029">
    <property type="entry name" value="DEATH-like_dom_sf"/>
</dbReference>
<accession>A0A9Q1HA15</accession>
<comment type="caution">
    <text evidence="3">The sequence shown here is derived from an EMBL/GenBank/DDBJ whole genome shotgun (WGS) entry which is preliminary data.</text>
</comment>
<dbReference type="SMART" id="SM00233">
    <property type="entry name" value="PH"/>
    <property type="match status" value="1"/>
</dbReference>
<organism evidence="3 4">
    <name type="scientific">Holothuria leucospilota</name>
    <name type="common">Black long sea cucumber</name>
    <name type="synonym">Mertensiothuria leucospilota</name>
    <dbReference type="NCBI Taxonomy" id="206669"/>
    <lineage>
        <taxon>Eukaryota</taxon>
        <taxon>Metazoa</taxon>
        <taxon>Echinodermata</taxon>
        <taxon>Eleutherozoa</taxon>
        <taxon>Echinozoa</taxon>
        <taxon>Holothuroidea</taxon>
        <taxon>Aspidochirotacea</taxon>
        <taxon>Aspidochirotida</taxon>
        <taxon>Holothuriidae</taxon>
        <taxon>Holothuria</taxon>
    </lineage>
</organism>
<evidence type="ECO:0000256" key="1">
    <source>
        <dbReference type="SAM" id="MobiDB-lite"/>
    </source>
</evidence>
<dbReference type="InterPro" id="IPR001849">
    <property type="entry name" value="PH_domain"/>
</dbReference>
<dbReference type="SUPFAM" id="SSF47986">
    <property type="entry name" value="DEATH domain"/>
    <property type="match status" value="1"/>
</dbReference>
<dbReference type="InterPro" id="IPR000488">
    <property type="entry name" value="Death_dom"/>
</dbReference>
<dbReference type="Gene3D" id="1.10.533.10">
    <property type="entry name" value="Death Domain, Fas"/>
    <property type="match status" value="1"/>
</dbReference>
<feature type="region of interest" description="Disordered" evidence="1">
    <location>
        <begin position="455"/>
        <end position="509"/>
    </location>
</feature>
<dbReference type="GO" id="GO:0007165">
    <property type="term" value="P:signal transduction"/>
    <property type="evidence" value="ECO:0007669"/>
    <property type="project" value="InterPro"/>
</dbReference>
<keyword evidence="4" id="KW-1185">Reference proteome</keyword>
<feature type="compositionally biased region" description="Polar residues" evidence="1">
    <location>
        <begin position="288"/>
        <end position="307"/>
    </location>
</feature>
<feature type="region of interest" description="Disordered" evidence="1">
    <location>
        <begin position="543"/>
        <end position="563"/>
    </location>
</feature>
<feature type="compositionally biased region" description="Low complexity" evidence="1">
    <location>
        <begin position="430"/>
        <end position="440"/>
    </location>
</feature>
<feature type="domain" description="Death" evidence="2">
    <location>
        <begin position="849"/>
        <end position="921"/>
    </location>
</feature>
<feature type="region of interest" description="Disordered" evidence="1">
    <location>
        <begin position="215"/>
        <end position="308"/>
    </location>
</feature>
<dbReference type="AlphaFoldDB" id="A0A9Q1HA15"/>
<protein>
    <recommendedName>
        <fullName evidence="2">Death domain-containing protein</fullName>
    </recommendedName>
</protein>
<dbReference type="OrthoDB" id="6111003at2759"/>
<evidence type="ECO:0000259" key="2">
    <source>
        <dbReference type="PROSITE" id="PS50017"/>
    </source>
</evidence>
<feature type="compositionally biased region" description="Low complexity" evidence="1">
    <location>
        <begin position="266"/>
        <end position="287"/>
    </location>
</feature>